<protein>
    <submittedName>
        <fullName evidence="1">Uncharacterized protein</fullName>
    </submittedName>
</protein>
<name>A0AA38IH34_9CUCU</name>
<keyword evidence="2" id="KW-1185">Reference proteome</keyword>
<proteinExistence type="predicted"/>
<dbReference type="EMBL" id="JALNTZ010000004">
    <property type="protein sequence ID" value="KAJ3653832.1"/>
    <property type="molecule type" value="Genomic_DNA"/>
</dbReference>
<reference evidence="1" key="1">
    <citation type="journal article" date="2023" name="G3 (Bethesda)">
        <title>Whole genome assemblies of Zophobas morio and Tenebrio molitor.</title>
        <authorList>
            <person name="Kaur S."/>
            <person name="Stinson S.A."/>
            <person name="diCenzo G.C."/>
        </authorList>
    </citation>
    <scope>NUCLEOTIDE SEQUENCE</scope>
    <source>
        <strain evidence="1">QUZm001</strain>
    </source>
</reference>
<accession>A0AA38IH34</accession>
<dbReference type="AlphaFoldDB" id="A0AA38IH34"/>
<dbReference type="InterPro" id="IPR032004">
    <property type="entry name" value="DUF4790"/>
</dbReference>
<evidence type="ECO:0000313" key="2">
    <source>
        <dbReference type="Proteomes" id="UP001168821"/>
    </source>
</evidence>
<dbReference type="Proteomes" id="UP001168821">
    <property type="component" value="Unassembled WGS sequence"/>
</dbReference>
<dbReference type="Pfam" id="PF16037">
    <property type="entry name" value="DUF4790"/>
    <property type="match status" value="1"/>
</dbReference>
<evidence type="ECO:0000313" key="1">
    <source>
        <dbReference type="EMBL" id="KAJ3653832.1"/>
    </source>
</evidence>
<organism evidence="1 2">
    <name type="scientific">Zophobas morio</name>
    <dbReference type="NCBI Taxonomy" id="2755281"/>
    <lineage>
        <taxon>Eukaryota</taxon>
        <taxon>Metazoa</taxon>
        <taxon>Ecdysozoa</taxon>
        <taxon>Arthropoda</taxon>
        <taxon>Hexapoda</taxon>
        <taxon>Insecta</taxon>
        <taxon>Pterygota</taxon>
        <taxon>Neoptera</taxon>
        <taxon>Endopterygota</taxon>
        <taxon>Coleoptera</taxon>
        <taxon>Polyphaga</taxon>
        <taxon>Cucujiformia</taxon>
        <taxon>Tenebrionidae</taxon>
        <taxon>Zophobas</taxon>
    </lineage>
</organism>
<comment type="caution">
    <text evidence="1">The sequence shown here is derived from an EMBL/GenBank/DDBJ whole genome shotgun (WGS) entry which is preliminary data.</text>
</comment>
<sequence>MDDEISVEVASTTLEAISGTQIAVVKSKPELSASTVVEELRLRSKSKTNVPLVPKLSCERLTINDSQDPSYRHLQLPYYVVCRQRYTKAATKQRLQFLKEVRKQEISQSRALSGVRIHREFLNPVITPPKAEDVINLTPKQKFKIQQLLRD</sequence>
<gene>
    <name evidence="1" type="ORF">Zmor_013064</name>
</gene>